<name>A0A835PY86_VANPL</name>
<dbReference type="AlphaFoldDB" id="A0A835PY86"/>
<dbReference type="EMBL" id="JADCNM010000012">
    <property type="protein sequence ID" value="KAG0459707.1"/>
    <property type="molecule type" value="Genomic_DNA"/>
</dbReference>
<keyword evidence="4" id="KW-1185">Reference proteome</keyword>
<evidence type="ECO:0000313" key="5">
    <source>
        <dbReference type="Proteomes" id="UP000639772"/>
    </source>
</evidence>
<organism evidence="3 5">
    <name type="scientific">Vanilla planifolia</name>
    <name type="common">Vanilla</name>
    <dbReference type="NCBI Taxonomy" id="51239"/>
    <lineage>
        <taxon>Eukaryota</taxon>
        <taxon>Viridiplantae</taxon>
        <taxon>Streptophyta</taxon>
        <taxon>Embryophyta</taxon>
        <taxon>Tracheophyta</taxon>
        <taxon>Spermatophyta</taxon>
        <taxon>Magnoliopsida</taxon>
        <taxon>Liliopsida</taxon>
        <taxon>Asparagales</taxon>
        <taxon>Orchidaceae</taxon>
        <taxon>Vanilloideae</taxon>
        <taxon>Vanilleae</taxon>
        <taxon>Vanilla</taxon>
    </lineage>
</organism>
<evidence type="ECO:0000313" key="2">
    <source>
        <dbReference type="EMBL" id="KAG0457967.1"/>
    </source>
</evidence>
<gene>
    <name evidence="3" type="ORF">HPP92_022835</name>
    <name evidence="2" type="ORF">HPP92_023124</name>
</gene>
<evidence type="ECO:0000313" key="3">
    <source>
        <dbReference type="EMBL" id="KAG0459707.1"/>
    </source>
</evidence>
<sequence>MGLPWKSPSVEVKKGSGNPMWSRRHSLSTIIRSPLLSIAKGRREKRKKEEEQASGSPSGMVEDVIPEIVRSTSCLRTRFRISKLAIQNSPTAPDRLLSFVVGSYPKSSPLFESSNAVANFSLFACEDPRLLDGHRHNVC</sequence>
<accession>A0A835PY86</accession>
<evidence type="ECO:0000313" key="4">
    <source>
        <dbReference type="Proteomes" id="UP000636800"/>
    </source>
</evidence>
<evidence type="ECO:0000256" key="1">
    <source>
        <dbReference type="SAM" id="MobiDB-lite"/>
    </source>
</evidence>
<dbReference type="EMBL" id="JADCNL010000012">
    <property type="protein sequence ID" value="KAG0457967.1"/>
    <property type="molecule type" value="Genomic_DNA"/>
</dbReference>
<reference evidence="4 5" key="1">
    <citation type="journal article" date="2020" name="Nat. Food">
        <title>A phased Vanilla planifolia genome enables genetic improvement of flavour and production.</title>
        <authorList>
            <person name="Hasing T."/>
            <person name="Tang H."/>
            <person name="Brym M."/>
            <person name="Khazi F."/>
            <person name="Huang T."/>
            <person name="Chambers A.H."/>
        </authorList>
    </citation>
    <scope>NUCLEOTIDE SEQUENCE [LARGE SCALE GENOMIC DNA]</scope>
    <source>
        <tissue evidence="3">Leaf</tissue>
    </source>
</reference>
<protein>
    <submittedName>
        <fullName evidence="3">Uncharacterized protein</fullName>
    </submittedName>
</protein>
<comment type="caution">
    <text evidence="3">The sequence shown here is derived from an EMBL/GenBank/DDBJ whole genome shotgun (WGS) entry which is preliminary data.</text>
</comment>
<feature type="region of interest" description="Disordered" evidence="1">
    <location>
        <begin position="1"/>
        <end position="25"/>
    </location>
</feature>
<feature type="region of interest" description="Disordered" evidence="1">
    <location>
        <begin position="40"/>
        <end position="62"/>
    </location>
</feature>
<dbReference type="Proteomes" id="UP000636800">
    <property type="component" value="Chromosome 12"/>
</dbReference>
<dbReference type="Proteomes" id="UP000639772">
    <property type="component" value="Chromosome 12"/>
</dbReference>
<proteinExistence type="predicted"/>